<dbReference type="FunFam" id="3.30.565.10:FF:000006">
    <property type="entry name" value="Sensor histidine kinase WalK"/>
    <property type="match status" value="1"/>
</dbReference>
<dbReference type="InterPro" id="IPR003594">
    <property type="entry name" value="HATPase_dom"/>
</dbReference>
<comment type="catalytic activity">
    <reaction evidence="1">
        <text>ATP + protein L-histidine = ADP + protein N-phospho-L-histidine.</text>
        <dbReference type="EC" id="2.7.13.3"/>
    </reaction>
</comment>
<dbReference type="Proteomes" id="UP000316609">
    <property type="component" value="Unassembled WGS sequence"/>
</dbReference>
<dbReference type="Pfam" id="PF02518">
    <property type="entry name" value="HATPase_c"/>
    <property type="match status" value="1"/>
</dbReference>
<dbReference type="PANTHER" id="PTHR45436:SF5">
    <property type="entry name" value="SENSOR HISTIDINE KINASE TRCS"/>
    <property type="match status" value="1"/>
</dbReference>
<accession>A0A538TTQ2</accession>
<keyword evidence="9" id="KW-0902">Two-component regulatory system</keyword>
<protein>
    <recommendedName>
        <fullName evidence="3">histidine kinase</fullName>
        <ecNumber evidence="3">2.7.13.3</ecNumber>
    </recommendedName>
</protein>
<evidence type="ECO:0000256" key="11">
    <source>
        <dbReference type="SAM" id="Phobius"/>
    </source>
</evidence>
<evidence type="ECO:0000256" key="7">
    <source>
        <dbReference type="ARBA" id="ARBA00022777"/>
    </source>
</evidence>
<proteinExistence type="predicted"/>
<dbReference type="SUPFAM" id="SSF55874">
    <property type="entry name" value="ATPase domain of HSP90 chaperone/DNA topoisomerase II/histidine kinase"/>
    <property type="match status" value="1"/>
</dbReference>
<dbReference type="CDD" id="cd00082">
    <property type="entry name" value="HisKA"/>
    <property type="match status" value="1"/>
</dbReference>
<evidence type="ECO:0000256" key="10">
    <source>
        <dbReference type="ARBA" id="ARBA00023136"/>
    </source>
</evidence>
<dbReference type="CDD" id="cd06225">
    <property type="entry name" value="HAMP"/>
    <property type="match status" value="1"/>
</dbReference>
<dbReference type="EC" id="2.7.13.3" evidence="3"/>
<dbReference type="SMART" id="SM00387">
    <property type="entry name" value="HATPase_c"/>
    <property type="match status" value="1"/>
</dbReference>
<dbReference type="CDD" id="cd00075">
    <property type="entry name" value="HATPase"/>
    <property type="match status" value="1"/>
</dbReference>
<evidence type="ECO:0000256" key="1">
    <source>
        <dbReference type="ARBA" id="ARBA00000085"/>
    </source>
</evidence>
<name>A0A538TTQ2_UNCEI</name>
<dbReference type="SMART" id="SM00304">
    <property type="entry name" value="HAMP"/>
    <property type="match status" value="2"/>
</dbReference>
<dbReference type="InterPro" id="IPR003660">
    <property type="entry name" value="HAMP_dom"/>
</dbReference>
<evidence type="ECO:0000256" key="3">
    <source>
        <dbReference type="ARBA" id="ARBA00012438"/>
    </source>
</evidence>
<dbReference type="PANTHER" id="PTHR45436">
    <property type="entry name" value="SENSOR HISTIDINE KINASE YKOH"/>
    <property type="match status" value="1"/>
</dbReference>
<dbReference type="InterPro" id="IPR050428">
    <property type="entry name" value="TCS_sensor_his_kinase"/>
</dbReference>
<dbReference type="Gene3D" id="3.30.565.10">
    <property type="entry name" value="Histidine kinase-like ATPase, C-terminal domain"/>
    <property type="match status" value="1"/>
</dbReference>
<dbReference type="PRINTS" id="PR00344">
    <property type="entry name" value="BCTRLSENSOR"/>
</dbReference>
<evidence type="ECO:0000259" key="13">
    <source>
        <dbReference type="PROSITE" id="PS50885"/>
    </source>
</evidence>
<feature type="domain" description="HAMP" evidence="13">
    <location>
        <begin position="195"/>
        <end position="247"/>
    </location>
</feature>
<dbReference type="Gene3D" id="1.10.287.130">
    <property type="match status" value="1"/>
</dbReference>
<feature type="transmembrane region" description="Helical" evidence="11">
    <location>
        <begin position="6"/>
        <end position="27"/>
    </location>
</feature>
<dbReference type="PROSITE" id="PS50885">
    <property type="entry name" value="HAMP"/>
    <property type="match status" value="1"/>
</dbReference>
<evidence type="ECO:0000256" key="8">
    <source>
        <dbReference type="ARBA" id="ARBA00022989"/>
    </source>
</evidence>
<dbReference type="InterPro" id="IPR005467">
    <property type="entry name" value="His_kinase_dom"/>
</dbReference>
<feature type="domain" description="Histidine kinase" evidence="12">
    <location>
        <begin position="255"/>
        <end position="468"/>
    </location>
</feature>
<evidence type="ECO:0000256" key="5">
    <source>
        <dbReference type="ARBA" id="ARBA00022679"/>
    </source>
</evidence>
<dbReference type="Pfam" id="PF00512">
    <property type="entry name" value="HisKA"/>
    <property type="match status" value="1"/>
</dbReference>
<evidence type="ECO:0000256" key="6">
    <source>
        <dbReference type="ARBA" id="ARBA00022692"/>
    </source>
</evidence>
<evidence type="ECO:0000256" key="2">
    <source>
        <dbReference type="ARBA" id="ARBA00004370"/>
    </source>
</evidence>
<keyword evidence="4" id="KW-0597">Phosphoprotein</keyword>
<evidence type="ECO:0000313" key="14">
    <source>
        <dbReference type="EMBL" id="TMQ67007.1"/>
    </source>
</evidence>
<keyword evidence="6 11" id="KW-0812">Transmembrane</keyword>
<dbReference type="GO" id="GO:0005886">
    <property type="term" value="C:plasma membrane"/>
    <property type="evidence" value="ECO:0007669"/>
    <property type="project" value="TreeGrafter"/>
</dbReference>
<comment type="caution">
    <text evidence="14">The sequence shown here is derived from an EMBL/GenBank/DDBJ whole genome shotgun (WGS) entry which is preliminary data.</text>
</comment>
<evidence type="ECO:0000313" key="15">
    <source>
        <dbReference type="Proteomes" id="UP000316609"/>
    </source>
</evidence>
<keyword evidence="5" id="KW-0808">Transferase</keyword>
<dbReference type="Pfam" id="PF00672">
    <property type="entry name" value="HAMP"/>
    <property type="match status" value="1"/>
</dbReference>
<evidence type="ECO:0000256" key="4">
    <source>
        <dbReference type="ARBA" id="ARBA00022553"/>
    </source>
</evidence>
<dbReference type="AlphaFoldDB" id="A0A538TTQ2"/>
<dbReference type="SUPFAM" id="SSF47384">
    <property type="entry name" value="Homodimeric domain of signal transducing histidine kinase"/>
    <property type="match status" value="1"/>
</dbReference>
<evidence type="ECO:0000259" key="12">
    <source>
        <dbReference type="PROSITE" id="PS50109"/>
    </source>
</evidence>
<dbReference type="InterPro" id="IPR004358">
    <property type="entry name" value="Sig_transdc_His_kin-like_C"/>
</dbReference>
<dbReference type="SMART" id="SM00388">
    <property type="entry name" value="HisKA"/>
    <property type="match status" value="1"/>
</dbReference>
<dbReference type="InterPro" id="IPR036890">
    <property type="entry name" value="HATPase_C_sf"/>
</dbReference>
<dbReference type="GO" id="GO:0000155">
    <property type="term" value="F:phosphorelay sensor kinase activity"/>
    <property type="evidence" value="ECO:0007669"/>
    <property type="project" value="InterPro"/>
</dbReference>
<reference evidence="14 15" key="1">
    <citation type="journal article" date="2019" name="Nat. Microbiol.">
        <title>Mediterranean grassland soil C-N compound turnover is dependent on rainfall and depth, and is mediated by genomically divergent microorganisms.</title>
        <authorList>
            <person name="Diamond S."/>
            <person name="Andeer P.F."/>
            <person name="Li Z."/>
            <person name="Crits-Christoph A."/>
            <person name="Burstein D."/>
            <person name="Anantharaman K."/>
            <person name="Lane K.R."/>
            <person name="Thomas B.C."/>
            <person name="Pan C."/>
            <person name="Northen T.R."/>
            <person name="Banfield J.F."/>
        </authorList>
    </citation>
    <scope>NUCLEOTIDE SEQUENCE [LARGE SCALE GENOMIC DNA]</scope>
    <source>
        <strain evidence="14">WS_8</strain>
    </source>
</reference>
<comment type="subcellular location">
    <subcellularLocation>
        <location evidence="2">Membrane</location>
    </subcellularLocation>
</comment>
<gene>
    <name evidence="14" type="ORF">E6K78_05725</name>
</gene>
<dbReference type="InterPro" id="IPR036097">
    <property type="entry name" value="HisK_dim/P_sf"/>
</dbReference>
<evidence type="ECO:0000256" key="9">
    <source>
        <dbReference type="ARBA" id="ARBA00023012"/>
    </source>
</evidence>
<keyword evidence="8 11" id="KW-1133">Transmembrane helix</keyword>
<organism evidence="14 15">
    <name type="scientific">Eiseniibacteriota bacterium</name>
    <dbReference type="NCBI Taxonomy" id="2212470"/>
    <lineage>
        <taxon>Bacteria</taxon>
        <taxon>Candidatus Eiseniibacteriota</taxon>
    </lineage>
</organism>
<dbReference type="InterPro" id="IPR003661">
    <property type="entry name" value="HisK_dim/P_dom"/>
</dbReference>
<keyword evidence="10 11" id="KW-0472">Membrane</keyword>
<dbReference type="SUPFAM" id="SSF158472">
    <property type="entry name" value="HAMP domain-like"/>
    <property type="match status" value="1"/>
</dbReference>
<dbReference type="EMBL" id="VBOY01000050">
    <property type="protein sequence ID" value="TMQ67007.1"/>
    <property type="molecule type" value="Genomic_DNA"/>
</dbReference>
<dbReference type="PROSITE" id="PS50109">
    <property type="entry name" value="HIS_KIN"/>
    <property type="match status" value="1"/>
</dbReference>
<sequence length="468" mass="50021">MRSLRARLFLAAVATVVVALAVVGLMSRRAARTEFRRFELTEHAARLQGAVGELARRLEQEADSTRRNAALEAMARAEYRELLLIAPDGRVLAASTPELRAARVTLGPRDHVQIERRAREGDVSSSMRAVLAGGPRANVHRADGSLLGTLVLVPAAGVERGGAHRPFGMAFDLRLLIAALAAALAALALSWWLSRRILEPVEALRLAARRLGRGDLSSRVTVTSADEIGELSRAFNAMAEGLARQESLRRTLMSDVAHELRTPLTNLRCQIEAIEDGLLVPTVETVRSLREEVLLLSRLVEDLQTVAVAEAGRLSLERAPVALRDLVEGAMESLTAVAAERGITLVSTVSDLPALEADPTRIGQVLRNLLTNAATATPRGGRVEVAAEVDGHRVAVTVSDSGGGIAPEHLPHVFERFYRVDPSRARATGGAGLGLAIVKGIVEAHGGSVEARSEPGRGATFRFTLPLA</sequence>
<dbReference type="Gene3D" id="6.10.340.10">
    <property type="match status" value="1"/>
</dbReference>
<keyword evidence="7" id="KW-0418">Kinase</keyword>
<feature type="transmembrane region" description="Helical" evidence="11">
    <location>
        <begin position="175"/>
        <end position="193"/>
    </location>
</feature>